<name>A0AAD8W155_LOLMU</name>
<protein>
    <submittedName>
        <fullName evidence="2">Uncharacterized protein</fullName>
    </submittedName>
</protein>
<accession>A0AAD8W155</accession>
<proteinExistence type="predicted"/>
<feature type="region of interest" description="Disordered" evidence="1">
    <location>
        <begin position="1"/>
        <end position="39"/>
    </location>
</feature>
<comment type="caution">
    <text evidence="2">The sequence shown here is derived from an EMBL/GenBank/DDBJ whole genome shotgun (WGS) entry which is preliminary data.</text>
</comment>
<sequence length="348" mass="38070">MAPTSSPPREDPSSGCRRLGNHGWRHRGAAASEAGTGGFAMGSYDDTIGGARPLRRNLPIVPRTSVGFRLGQTVKLSIVPIGGIHIFIGKPSIPTETLGQPTNPTLSHPAKDLQCHGSDPAGFFLGGTPVTEEMVAQAGIDAVYRSDILNKPITPGDAADPEALEATRKEMLATAKKIANTAAAILDEREEAAHLMDRFERQDREITATLEQVKSMKKEWEVKMTYAQAEADRIIREAIPPRRINFATPVEQQPLATPKDNMTKAAEILKKKNEEIDIDYVRTLVASAMRQVPRWRRNLGVAPHYIPPPSTFNVLLGSSWFDKPWFLSEGKLAAVRIIPSSWGCPTNV</sequence>
<reference evidence="2" key="1">
    <citation type="submission" date="2023-07" db="EMBL/GenBank/DDBJ databases">
        <title>A chromosome-level genome assembly of Lolium multiflorum.</title>
        <authorList>
            <person name="Chen Y."/>
            <person name="Copetti D."/>
            <person name="Kolliker R."/>
            <person name="Studer B."/>
        </authorList>
    </citation>
    <scope>NUCLEOTIDE SEQUENCE</scope>
    <source>
        <strain evidence="2">02402/16</strain>
        <tissue evidence="2">Leaf</tissue>
    </source>
</reference>
<dbReference type="Proteomes" id="UP001231189">
    <property type="component" value="Unassembled WGS sequence"/>
</dbReference>
<evidence type="ECO:0000313" key="2">
    <source>
        <dbReference type="EMBL" id="KAK1628983.1"/>
    </source>
</evidence>
<evidence type="ECO:0000313" key="3">
    <source>
        <dbReference type="Proteomes" id="UP001231189"/>
    </source>
</evidence>
<keyword evidence="3" id="KW-1185">Reference proteome</keyword>
<gene>
    <name evidence="2" type="ORF">QYE76_003298</name>
</gene>
<feature type="compositionally biased region" description="Basic residues" evidence="1">
    <location>
        <begin position="19"/>
        <end position="28"/>
    </location>
</feature>
<dbReference type="AlphaFoldDB" id="A0AAD8W155"/>
<dbReference type="EMBL" id="JAUUTY010000005">
    <property type="protein sequence ID" value="KAK1628983.1"/>
    <property type="molecule type" value="Genomic_DNA"/>
</dbReference>
<evidence type="ECO:0000256" key="1">
    <source>
        <dbReference type="SAM" id="MobiDB-lite"/>
    </source>
</evidence>
<organism evidence="2 3">
    <name type="scientific">Lolium multiflorum</name>
    <name type="common">Italian ryegrass</name>
    <name type="synonym">Lolium perenne subsp. multiflorum</name>
    <dbReference type="NCBI Taxonomy" id="4521"/>
    <lineage>
        <taxon>Eukaryota</taxon>
        <taxon>Viridiplantae</taxon>
        <taxon>Streptophyta</taxon>
        <taxon>Embryophyta</taxon>
        <taxon>Tracheophyta</taxon>
        <taxon>Spermatophyta</taxon>
        <taxon>Magnoliopsida</taxon>
        <taxon>Liliopsida</taxon>
        <taxon>Poales</taxon>
        <taxon>Poaceae</taxon>
        <taxon>BOP clade</taxon>
        <taxon>Pooideae</taxon>
        <taxon>Poodae</taxon>
        <taxon>Poeae</taxon>
        <taxon>Poeae Chloroplast Group 2 (Poeae type)</taxon>
        <taxon>Loliodinae</taxon>
        <taxon>Loliinae</taxon>
        <taxon>Lolium</taxon>
    </lineage>
</organism>